<gene>
    <name evidence="1" type="ORF">VIA_002758</name>
</gene>
<accession>A0ABP2GZ07</accession>
<evidence type="ECO:0000313" key="1">
    <source>
        <dbReference type="EMBL" id="EEX92114.1"/>
    </source>
</evidence>
<evidence type="ECO:0000313" key="2">
    <source>
        <dbReference type="Proteomes" id="UP000003515"/>
    </source>
</evidence>
<organism evidence="1 2">
    <name type="scientific">Vibrio orientalis CIP 102891 = ATCC 33934</name>
    <dbReference type="NCBI Taxonomy" id="675816"/>
    <lineage>
        <taxon>Bacteria</taxon>
        <taxon>Pseudomonadati</taxon>
        <taxon>Pseudomonadota</taxon>
        <taxon>Gammaproteobacteria</taxon>
        <taxon>Vibrionales</taxon>
        <taxon>Vibrionaceae</taxon>
        <taxon>Vibrio</taxon>
        <taxon>Vibrio oreintalis group</taxon>
    </lineage>
</organism>
<reference evidence="1 2" key="1">
    <citation type="submission" date="2009-10" db="EMBL/GenBank/DDBJ databases">
        <authorList>
            <consortium name="Los Alamos National Laboratory (LANL)"/>
            <consortium name="National Microbial Pathogen Data Resource (NMPDR)"/>
            <person name="Munk A.C."/>
            <person name="Chertkov O."/>
            <person name="Tapia R."/>
            <person name="Green L."/>
            <person name="Rogers Y."/>
            <person name="Detter J.C."/>
            <person name="Bruce D."/>
            <person name="Brettin T.S."/>
            <person name="Colwell R.R."/>
            <person name="Huq A."/>
            <person name="Grim C.J."/>
            <person name="Hasan N.A."/>
            <person name="Bartels D."/>
            <person name="Vonstein V."/>
        </authorList>
    </citation>
    <scope>NUCLEOTIDE SEQUENCE [LARGE SCALE GENOMIC DNA]</scope>
    <source>
        <strain evidence="1 2">CIP 102891</strain>
    </source>
</reference>
<dbReference type="Proteomes" id="UP000003515">
    <property type="component" value="Unassembled WGS sequence"/>
</dbReference>
<protein>
    <submittedName>
        <fullName evidence="1">Uncharacterized protein</fullName>
    </submittedName>
</protein>
<name>A0ABP2GZ07_VIBOR</name>
<sequence length="208" mass="23961">MVGYQCARYNVHNNKFKSDSQRLALSLQASLVFMAQCFRFGWLRCSHLNLALCDKESMSYKIEDWRNRYSERSDLSTGLVHLTRATDNASVAALMFKILTEQSLKGSSTEQGFIVGKDTAVCFQDAPLSSVCQNTWFEQKLRASGHTKKTRYHPCGFMFPKQKVYTSGGRPVIYDKTAEAKKYLPKSEWWRIVNFDLSNPNFIIDWTH</sequence>
<comment type="caution">
    <text evidence="1">The sequence shown here is derived from an EMBL/GenBank/DDBJ whole genome shotgun (WGS) entry which is preliminary data.</text>
</comment>
<proteinExistence type="predicted"/>
<keyword evidence="2" id="KW-1185">Reference proteome</keyword>
<dbReference type="EMBL" id="ACZV01000005">
    <property type="protein sequence ID" value="EEX92114.1"/>
    <property type="molecule type" value="Genomic_DNA"/>
</dbReference>